<dbReference type="OrthoDB" id="566138at2759"/>
<dbReference type="Gene3D" id="3.90.1300.10">
    <property type="entry name" value="Amidase signature (AS) domain"/>
    <property type="match status" value="1"/>
</dbReference>
<dbReference type="InterPro" id="IPR052739">
    <property type="entry name" value="FAAH2"/>
</dbReference>
<dbReference type="InterPro" id="IPR023631">
    <property type="entry name" value="Amidase_dom"/>
</dbReference>
<dbReference type="VEuPathDB" id="TriTrypDB:TRSC58_03947"/>
<feature type="domain" description="Amidase" evidence="1">
    <location>
        <begin position="83"/>
        <end position="566"/>
    </location>
</feature>
<dbReference type="GO" id="GO:0012505">
    <property type="term" value="C:endomembrane system"/>
    <property type="evidence" value="ECO:0007669"/>
    <property type="project" value="TreeGrafter"/>
</dbReference>
<evidence type="ECO:0000313" key="3">
    <source>
        <dbReference type="Proteomes" id="UP000031737"/>
    </source>
</evidence>
<dbReference type="Proteomes" id="UP000031737">
    <property type="component" value="Unassembled WGS sequence"/>
</dbReference>
<keyword evidence="3" id="KW-1185">Reference proteome</keyword>
<accession>A0A061J201</accession>
<dbReference type="Pfam" id="PF01425">
    <property type="entry name" value="Amidase"/>
    <property type="match status" value="1"/>
</dbReference>
<evidence type="ECO:0000313" key="2">
    <source>
        <dbReference type="EMBL" id="ESL08350.1"/>
    </source>
</evidence>
<organism evidence="2 3">
    <name type="scientific">Trypanosoma rangeli SC58</name>
    <dbReference type="NCBI Taxonomy" id="429131"/>
    <lineage>
        <taxon>Eukaryota</taxon>
        <taxon>Discoba</taxon>
        <taxon>Euglenozoa</taxon>
        <taxon>Kinetoplastea</taxon>
        <taxon>Metakinetoplastina</taxon>
        <taxon>Trypanosomatida</taxon>
        <taxon>Trypanosomatidae</taxon>
        <taxon>Trypanosoma</taxon>
        <taxon>Herpetosoma</taxon>
    </lineage>
</organism>
<gene>
    <name evidence="2" type="ORF">TRSC58_03947</name>
</gene>
<reference evidence="2 3" key="1">
    <citation type="submission" date="2013-07" db="EMBL/GenBank/DDBJ databases">
        <authorList>
            <person name="Stoco P.H."/>
            <person name="Wagner G."/>
            <person name="Gerber A."/>
            <person name="Zaha A."/>
            <person name="Thompson C."/>
            <person name="Bartholomeu D.C."/>
            <person name="Luckemeyer D.D."/>
            <person name="Bahia D."/>
            <person name="Loreto E."/>
            <person name="Prestes E.B."/>
            <person name="Lima F.M."/>
            <person name="Rodrigues-Luiz G."/>
            <person name="Vallejo G.A."/>
            <person name="Filho J.F."/>
            <person name="Monteiro K.M."/>
            <person name="Tyler K.M."/>
            <person name="de Almeida L.G."/>
            <person name="Ortiz M.F."/>
            <person name="Siervo M.A."/>
            <person name="de Moraes M.H."/>
            <person name="Cunha O.L."/>
            <person name="Mendonca-Neto R."/>
            <person name="Silva R."/>
            <person name="Teixeira S.M."/>
            <person name="Murta S.M."/>
            <person name="Sincero T.C."/>
            <person name="Mendes T.A."/>
            <person name="Urmenyi T.P."/>
            <person name="Silva V.G."/>
            <person name="da Rocha W.D."/>
            <person name="Andersson B."/>
            <person name="Romanha A.J."/>
            <person name="Steindel M."/>
            <person name="de Vasconcelos A.T."/>
            <person name="Grisard E.C."/>
        </authorList>
    </citation>
    <scope>NUCLEOTIDE SEQUENCE [LARGE SCALE GENOMIC DNA]</scope>
    <source>
        <strain evidence="2 3">SC58</strain>
    </source>
</reference>
<protein>
    <recommendedName>
        <fullName evidence="1">Amidase domain-containing protein</fullName>
    </recommendedName>
</protein>
<dbReference type="AlphaFoldDB" id="A0A061J201"/>
<name>A0A061J201_TRYRA</name>
<proteinExistence type="predicted"/>
<dbReference type="InterPro" id="IPR036928">
    <property type="entry name" value="AS_sf"/>
</dbReference>
<comment type="caution">
    <text evidence="2">The sequence shown here is derived from an EMBL/GenBank/DDBJ whole genome shotgun (WGS) entry which is preliminary data.</text>
</comment>
<sequence>MIRLPFAFAAVVLFLVWWFFGSLAGTALLVCYACLANKVFEVCLMAGPRTSRQVPAAPIAYCQQLSAVQLSKAYSTGELSCEDVVRTYIEHIKLVNPYLNLMVFECFDEAIGAAVKADAVWAAWRANRSRQPPSWLLGVPCTIKECMSVAGCPNTSGHPQRRHLIAKHDSPVVKNFRDAGAIILGVTNTSELCMWYESSNHVYGISCNPYDTRCLVGGSSGGEGAAAGAVFSTFSLGSDIGGSIRMPAFFNGVFGHKSSPHYISNRGQHPCPKTAANHYMVTGPICRFAEDIAPLCHVAARGGFLEDPKEYPPRPPLGEIPEIGKGKPLRVFVLEDFGITGICTSPSQLAAVQLAAQCLEKEYGAQVMYVNLRDRSRCSGGEVPAEFRPFADIFAMWIKVLVSDPTEVKFATLMGEGYLSFNMLRELWLWLVGRSQHTLPALLLCVMELFDQMFPSGMWFLSPQHDVASFKRSLEALLRDDGVILAPTFPRPAPRHHLPLMSPLDFQYTAAFNVLQMPATAVPIWTPDLHDSRTSVTPADVRERQLPSDYHLPKGVQVVSREVNDELSIGVAIALEKALGGYKYPGWAVLEEHPRVRRGAPRRLR</sequence>
<dbReference type="SUPFAM" id="SSF75304">
    <property type="entry name" value="Amidase signature (AS) enzymes"/>
    <property type="match status" value="1"/>
</dbReference>
<dbReference type="EMBL" id="AUPL01003947">
    <property type="protein sequence ID" value="ESL08350.1"/>
    <property type="molecule type" value="Genomic_DNA"/>
</dbReference>
<evidence type="ECO:0000259" key="1">
    <source>
        <dbReference type="Pfam" id="PF01425"/>
    </source>
</evidence>
<dbReference type="PANTHER" id="PTHR43372:SF4">
    <property type="entry name" value="FATTY-ACID AMIDE HYDROLASE 2"/>
    <property type="match status" value="1"/>
</dbReference>
<dbReference type="PANTHER" id="PTHR43372">
    <property type="entry name" value="FATTY-ACID AMIDE HYDROLASE"/>
    <property type="match status" value="1"/>
</dbReference>